<proteinExistence type="predicted"/>
<protein>
    <submittedName>
        <fullName evidence="1">Uncharacterized protein</fullName>
    </submittedName>
</protein>
<name>A0A221KGW8_VITFI</name>
<accession>A0A221KGW8</accession>
<dbReference type="KEGG" id="vff:VITFI_CDS2319"/>
<evidence type="ECO:0000313" key="2">
    <source>
        <dbReference type="Proteomes" id="UP000199729"/>
    </source>
</evidence>
<evidence type="ECO:0000313" key="1">
    <source>
        <dbReference type="EMBL" id="ASM78097.1"/>
    </source>
</evidence>
<sequence>MDAHQFLRDQADKTLTLLSNSPELWAVLKTDSFFASQKSAIFSEATLVEWVRDAPLDGVAIRKLFLAIRRSLKKAKTVAEKRKAAEAAAVGLYALAACRLVLVSQSATSTKVLDINTPVSFLCAVLAVSLFGGTLDLRGVDEHGCPMHSGVFYVRLAPDGDWSGFDIERAAYCAIFKSSAAAMDVSEVSAPLSKQESADLCARLETLRDVDQIGVALVVVNPFEALNPEDFADKADVPIFKMSKGVDQALFGMAHEDLVAGLREFWSELQTAQPSELPQTQASHAGAQERTMGNQIHVTVHGGTVAVALAENAMAQAGNNNTMHKTHQQGAQWDQLLANLQGLKVVAGDMPASKVADKLNARIDEALVLTNEAQTQPEKKGLLKTAIESIQDLAELAEGGEKLAVPIAGLIALVAPLLGA</sequence>
<dbReference type="Proteomes" id="UP000199729">
    <property type="component" value="Chromosome"/>
</dbReference>
<keyword evidence="2" id="KW-1185">Reference proteome</keyword>
<dbReference type="AlphaFoldDB" id="A0A221KGW8"/>
<gene>
    <name evidence="1" type="ORF">VITFI_CDS2319</name>
</gene>
<organism evidence="1 2">
    <name type="scientific">Vitreoscilla filiformis</name>
    <dbReference type="NCBI Taxonomy" id="63"/>
    <lineage>
        <taxon>Bacteria</taxon>
        <taxon>Pseudomonadati</taxon>
        <taxon>Pseudomonadota</taxon>
        <taxon>Betaproteobacteria</taxon>
        <taxon>Neisseriales</taxon>
        <taxon>Neisseriaceae</taxon>
        <taxon>Vitreoscilla</taxon>
    </lineage>
</organism>
<dbReference type="EMBL" id="CP022423">
    <property type="protein sequence ID" value="ASM78097.1"/>
    <property type="molecule type" value="Genomic_DNA"/>
</dbReference>
<reference evidence="1 2" key="1">
    <citation type="submission" date="2017-07" db="EMBL/GenBank/DDBJ databases">
        <title>Complete Genome Sequence of the cosmetic ferment Vitreoscilla filiformis (ATCC15551).</title>
        <authorList>
            <person name="Contreras S."/>
            <person name="Sagory-Zalkind P."/>
            <person name="Blanquart H."/>
            <person name="Iltis A."/>
            <person name="Morand S.C."/>
        </authorList>
    </citation>
    <scope>NUCLEOTIDE SEQUENCE [LARGE SCALE GENOMIC DNA]</scope>
    <source>
        <strain evidence="1 2">ATCC 15551</strain>
    </source>
</reference>